<proteinExistence type="predicted"/>
<dbReference type="PANTHER" id="PTHR23111">
    <property type="entry name" value="ZINC FINGER PROTEIN"/>
    <property type="match status" value="1"/>
</dbReference>
<organism evidence="7 8">
    <name type="scientific">Cuscuta campestris</name>
    <dbReference type="NCBI Taxonomy" id="132261"/>
    <lineage>
        <taxon>Eukaryota</taxon>
        <taxon>Viridiplantae</taxon>
        <taxon>Streptophyta</taxon>
        <taxon>Embryophyta</taxon>
        <taxon>Tracheophyta</taxon>
        <taxon>Spermatophyta</taxon>
        <taxon>Magnoliopsida</taxon>
        <taxon>eudicotyledons</taxon>
        <taxon>Gunneridae</taxon>
        <taxon>Pentapetalae</taxon>
        <taxon>asterids</taxon>
        <taxon>lamiids</taxon>
        <taxon>Solanales</taxon>
        <taxon>Convolvulaceae</taxon>
        <taxon>Cuscuteae</taxon>
        <taxon>Cuscuta</taxon>
        <taxon>Cuscuta subgen. Grammica</taxon>
        <taxon>Cuscuta sect. Cleistogrammica</taxon>
    </lineage>
</organism>
<name>A0A484KJK9_9ASTE</name>
<feature type="region of interest" description="Disordered" evidence="5">
    <location>
        <begin position="49"/>
        <end position="84"/>
    </location>
</feature>
<dbReference type="PROSITE" id="PS50199">
    <property type="entry name" value="ZF_RANBP2_2"/>
    <property type="match status" value="3"/>
</dbReference>
<keyword evidence="2 4" id="KW-0863">Zinc-finger</keyword>
<evidence type="ECO:0000256" key="5">
    <source>
        <dbReference type="SAM" id="MobiDB-lite"/>
    </source>
</evidence>
<dbReference type="PANTHER" id="PTHR23111:SF23">
    <property type="entry name" value="RAN BP2_NZF ZINC FINGER-LIKE SUPERFAMILY PROTEIN"/>
    <property type="match status" value="1"/>
</dbReference>
<feature type="domain" description="RanBP2-type" evidence="6">
    <location>
        <begin position="329"/>
        <end position="358"/>
    </location>
</feature>
<keyword evidence="8" id="KW-1185">Reference proteome</keyword>
<feature type="domain" description="RanBP2-type" evidence="6">
    <location>
        <begin position="284"/>
        <end position="313"/>
    </location>
</feature>
<dbReference type="Pfam" id="PF00641">
    <property type="entry name" value="Zn_ribbon_RanBP"/>
    <property type="match status" value="3"/>
</dbReference>
<reference evidence="7 8" key="1">
    <citation type="submission" date="2018-04" db="EMBL/GenBank/DDBJ databases">
        <authorList>
            <person name="Vogel A."/>
        </authorList>
    </citation>
    <scope>NUCLEOTIDE SEQUENCE [LARGE SCALE GENOMIC DNA]</scope>
</reference>
<dbReference type="GO" id="GO:0003729">
    <property type="term" value="F:mRNA binding"/>
    <property type="evidence" value="ECO:0007669"/>
    <property type="project" value="TreeGrafter"/>
</dbReference>
<dbReference type="SUPFAM" id="SSF90209">
    <property type="entry name" value="Ran binding protein zinc finger-like"/>
    <property type="match status" value="3"/>
</dbReference>
<dbReference type="EMBL" id="OOIL02000218">
    <property type="protein sequence ID" value="VFQ62166.1"/>
    <property type="molecule type" value="Genomic_DNA"/>
</dbReference>
<feature type="region of interest" description="Disordered" evidence="5">
    <location>
        <begin position="440"/>
        <end position="461"/>
    </location>
</feature>
<keyword evidence="1" id="KW-0479">Metal-binding</keyword>
<dbReference type="SMART" id="SM00547">
    <property type="entry name" value="ZnF_RBZ"/>
    <property type="match status" value="3"/>
</dbReference>
<gene>
    <name evidence="7" type="ORF">CCAM_LOCUS3942</name>
</gene>
<dbReference type="PROSITE" id="PS01358">
    <property type="entry name" value="ZF_RANBP2_1"/>
    <property type="match status" value="3"/>
</dbReference>
<evidence type="ECO:0000256" key="1">
    <source>
        <dbReference type="ARBA" id="ARBA00022723"/>
    </source>
</evidence>
<dbReference type="InterPro" id="IPR001876">
    <property type="entry name" value="Znf_RanBP2"/>
</dbReference>
<dbReference type="GO" id="GO:0005737">
    <property type="term" value="C:cytoplasm"/>
    <property type="evidence" value="ECO:0007669"/>
    <property type="project" value="TreeGrafter"/>
</dbReference>
<evidence type="ECO:0000256" key="4">
    <source>
        <dbReference type="PROSITE-ProRule" id="PRU00322"/>
    </source>
</evidence>
<dbReference type="InterPro" id="IPR036443">
    <property type="entry name" value="Znf_RanBP2_sf"/>
</dbReference>
<evidence type="ECO:0000256" key="2">
    <source>
        <dbReference type="ARBA" id="ARBA00022771"/>
    </source>
</evidence>
<evidence type="ECO:0000313" key="7">
    <source>
        <dbReference type="EMBL" id="VFQ62166.1"/>
    </source>
</evidence>
<dbReference type="GO" id="GO:0008270">
    <property type="term" value="F:zinc ion binding"/>
    <property type="evidence" value="ECO:0007669"/>
    <property type="project" value="UniProtKB-KW"/>
</dbReference>
<dbReference type="AlphaFoldDB" id="A0A484KJK9"/>
<keyword evidence="3" id="KW-0862">Zinc</keyword>
<dbReference type="OrthoDB" id="448399at2759"/>
<feature type="compositionally biased region" description="Basic and acidic residues" evidence="5">
    <location>
        <begin position="447"/>
        <end position="461"/>
    </location>
</feature>
<evidence type="ECO:0000259" key="6">
    <source>
        <dbReference type="PROSITE" id="PS50199"/>
    </source>
</evidence>
<dbReference type="Proteomes" id="UP000595140">
    <property type="component" value="Unassembled WGS sequence"/>
</dbReference>
<sequence>MLRLLFSLATRNSIVFQAPIIPKPGNPTSRSHCVTRTSNPAIQLILEEAEEDNQSSQEPIRRPSPGNGKIPGCRESGSDVRNASHPWPEWVDMIEELVKNGYFPGDGNPFPRNDESRNQILTACLKFARDKFDLVRYLSRKDIEVIAEAGCPSIDRKVVNSGKRLRAHLGIDEGNVCSSCTLRGNCERAYVKVHEDKGGGPTVDVMRFLLTYGLDPIFCRVENTPFLDKRVQESVRKLLKETVEFSRRAVGGGNETQSDVKVRWSSTQEIAENHRDSPTNVQLKPGDWLCTNCNFLNFARNIKCLSCNGLSQERVRNLGVLQQDNLPLKKGDWICDKCNFLNFAKNSRCLQCKENPPKRLLHPGEWECESCNYINFRRNMVCLKCDHRRHRASHSVSDHHSRAPYLGTEKLFRDGAGMSSFSLERDMRRTDFPILGGKSAISQNARKTREMHNCSRGGRRE</sequence>
<dbReference type="Gene3D" id="4.10.1060.10">
    <property type="entry name" value="Zinc finger, RanBP2-type"/>
    <property type="match status" value="3"/>
</dbReference>
<feature type="domain" description="RanBP2-type" evidence="6">
    <location>
        <begin position="362"/>
        <end position="391"/>
    </location>
</feature>
<evidence type="ECO:0000313" key="8">
    <source>
        <dbReference type="Proteomes" id="UP000595140"/>
    </source>
</evidence>
<evidence type="ECO:0000256" key="3">
    <source>
        <dbReference type="ARBA" id="ARBA00022833"/>
    </source>
</evidence>
<accession>A0A484KJK9</accession>
<protein>
    <recommendedName>
        <fullName evidence="6">RanBP2-type domain-containing protein</fullName>
    </recommendedName>
</protein>